<dbReference type="InterPro" id="IPR023465">
    <property type="entry name" value="Riboflavin_kinase_dom_sf"/>
</dbReference>
<comment type="pathway">
    <text evidence="2 15">Cofactor biosynthesis; FAD biosynthesis; FAD from FMN: step 1/1.</text>
</comment>
<dbReference type="NCBIfam" id="NF004162">
    <property type="entry name" value="PRK05627.1-5"/>
    <property type="match status" value="1"/>
</dbReference>
<dbReference type="InterPro" id="IPR015865">
    <property type="entry name" value="Riboflavin_kinase_bac/euk"/>
</dbReference>
<evidence type="ECO:0000256" key="12">
    <source>
        <dbReference type="ARBA" id="ARBA00023268"/>
    </source>
</evidence>
<evidence type="ECO:0000256" key="6">
    <source>
        <dbReference type="ARBA" id="ARBA00022679"/>
    </source>
</evidence>
<dbReference type="InterPro" id="IPR014729">
    <property type="entry name" value="Rossmann-like_a/b/a_fold"/>
</dbReference>
<dbReference type="FunFam" id="2.40.30.30:FF:000003">
    <property type="entry name" value="Riboflavin biosynthesis protein"/>
    <property type="match status" value="1"/>
</dbReference>
<dbReference type="PIRSF" id="PIRSF004491">
    <property type="entry name" value="FAD_Synth"/>
    <property type="match status" value="1"/>
</dbReference>
<dbReference type="GO" id="GO:0009231">
    <property type="term" value="P:riboflavin biosynthetic process"/>
    <property type="evidence" value="ECO:0007669"/>
    <property type="project" value="InterPro"/>
</dbReference>
<dbReference type="GO" id="GO:0006747">
    <property type="term" value="P:FAD biosynthetic process"/>
    <property type="evidence" value="ECO:0007669"/>
    <property type="project" value="UniProtKB-UniRule"/>
</dbReference>
<dbReference type="GO" id="GO:0003919">
    <property type="term" value="F:FMN adenylyltransferase activity"/>
    <property type="evidence" value="ECO:0007669"/>
    <property type="project" value="UniProtKB-UniRule"/>
</dbReference>
<keyword evidence="5 15" id="KW-0288">FMN</keyword>
<dbReference type="GO" id="GO:0009398">
    <property type="term" value="P:FMN biosynthetic process"/>
    <property type="evidence" value="ECO:0007669"/>
    <property type="project" value="UniProtKB-UniRule"/>
</dbReference>
<protein>
    <recommendedName>
        <fullName evidence="15">Riboflavin biosynthesis protein</fullName>
    </recommendedName>
    <domain>
        <recommendedName>
            <fullName evidence="15">Riboflavin kinase</fullName>
            <ecNumber evidence="15">2.7.1.26</ecNumber>
        </recommendedName>
        <alternativeName>
            <fullName evidence="15">Flavokinase</fullName>
        </alternativeName>
    </domain>
    <domain>
        <recommendedName>
            <fullName evidence="15">FMN adenylyltransferase</fullName>
            <ecNumber evidence="15">2.7.7.2</ecNumber>
        </recommendedName>
        <alternativeName>
            <fullName evidence="15">FAD pyrophosphorylase</fullName>
        </alternativeName>
        <alternativeName>
            <fullName evidence="15">FAD synthase</fullName>
        </alternativeName>
    </domain>
</protein>
<evidence type="ECO:0000256" key="9">
    <source>
        <dbReference type="ARBA" id="ARBA00022777"/>
    </source>
</evidence>
<evidence type="ECO:0000256" key="2">
    <source>
        <dbReference type="ARBA" id="ARBA00004726"/>
    </source>
</evidence>
<dbReference type="CDD" id="cd02064">
    <property type="entry name" value="FAD_synthetase_N"/>
    <property type="match status" value="1"/>
</dbReference>
<evidence type="ECO:0000256" key="5">
    <source>
        <dbReference type="ARBA" id="ARBA00022643"/>
    </source>
</evidence>
<evidence type="ECO:0000259" key="16">
    <source>
        <dbReference type="SMART" id="SM00904"/>
    </source>
</evidence>
<evidence type="ECO:0000256" key="15">
    <source>
        <dbReference type="PIRNR" id="PIRNR004491"/>
    </source>
</evidence>
<gene>
    <name evidence="17" type="ORF">GKC30_09620</name>
</gene>
<keyword evidence="18" id="KW-1185">Reference proteome</keyword>
<evidence type="ECO:0000256" key="10">
    <source>
        <dbReference type="ARBA" id="ARBA00022827"/>
    </source>
</evidence>
<keyword evidence="7 15" id="KW-0548">Nucleotidyltransferase</keyword>
<dbReference type="PANTHER" id="PTHR22749:SF6">
    <property type="entry name" value="RIBOFLAVIN KINASE"/>
    <property type="match status" value="1"/>
</dbReference>
<dbReference type="AlphaFoldDB" id="A0A7K1KPR4"/>
<dbReference type="SUPFAM" id="SSF52374">
    <property type="entry name" value="Nucleotidylyl transferase"/>
    <property type="match status" value="1"/>
</dbReference>
<comment type="function">
    <text evidence="1">Catalyzes the phosphorylation of riboflavin to FMN followed by the adenylation of FMN to FAD.</text>
</comment>
<organism evidence="17 18">
    <name type="scientific">Pseudodesulfovibrio alkaliphilus</name>
    <dbReference type="NCBI Taxonomy" id="2661613"/>
    <lineage>
        <taxon>Bacteria</taxon>
        <taxon>Pseudomonadati</taxon>
        <taxon>Thermodesulfobacteriota</taxon>
        <taxon>Desulfovibrionia</taxon>
        <taxon>Desulfovibrionales</taxon>
        <taxon>Desulfovibrionaceae</taxon>
    </lineage>
</organism>
<dbReference type="NCBIfam" id="TIGR00125">
    <property type="entry name" value="cyt_tran_rel"/>
    <property type="match status" value="1"/>
</dbReference>
<comment type="catalytic activity">
    <reaction evidence="14 15">
        <text>FMN + ATP + H(+) = FAD + diphosphate</text>
        <dbReference type="Rhea" id="RHEA:17237"/>
        <dbReference type="ChEBI" id="CHEBI:15378"/>
        <dbReference type="ChEBI" id="CHEBI:30616"/>
        <dbReference type="ChEBI" id="CHEBI:33019"/>
        <dbReference type="ChEBI" id="CHEBI:57692"/>
        <dbReference type="ChEBI" id="CHEBI:58210"/>
        <dbReference type="EC" id="2.7.7.2"/>
    </reaction>
</comment>
<dbReference type="GO" id="GO:0008531">
    <property type="term" value="F:riboflavin kinase activity"/>
    <property type="evidence" value="ECO:0007669"/>
    <property type="project" value="UniProtKB-UniRule"/>
</dbReference>
<evidence type="ECO:0000256" key="11">
    <source>
        <dbReference type="ARBA" id="ARBA00022840"/>
    </source>
</evidence>
<dbReference type="Proteomes" id="UP000461162">
    <property type="component" value="Unassembled WGS sequence"/>
</dbReference>
<evidence type="ECO:0000313" key="18">
    <source>
        <dbReference type="Proteomes" id="UP000461162"/>
    </source>
</evidence>
<accession>A0A7K1KPR4</accession>
<evidence type="ECO:0000256" key="14">
    <source>
        <dbReference type="ARBA" id="ARBA00049494"/>
    </source>
</evidence>
<dbReference type="UniPathway" id="UPA00277">
    <property type="reaction ID" value="UER00407"/>
</dbReference>
<dbReference type="NCBIfam" id="NF004160">
    <property type="entry name" value="PRK05627.1-3"/>
    <property type="match status" value="1"/>
</dbReference>
<evidence type="ECO:0000256" key="4">
    <source>
        <dbReference type="ARBA" id="ARBA00022630"/>
    </source>
</evidence>
<keyword evidence="9 15" id="KW-0418">Kinase</keyword>
<comment type="pathway">
    <text evidence="3 15">Cofactor biosynthesis; FMN biosynthesis; FMN from riboflavin (ATP route): step 1/1.</text>
</comment>
<keyword evidence="4 15" id="KW-0285">Flavoprotein</keyword>
<keyword evidence="6 15" id="KW-0808">Transferase</keyword>
<dbReference type="InterPro" id="IPR023468">
    <property type="entry name" value="Riboflavin_kinase"/>
</dbReference>
<dbReference type="InterPro" id="IPR002606">
    <property type="entry name" value="Riboflavin_kinase_bac"/>
</dbReference>
<dbReference type="GO" id="GO:0005524">
    <property type="term" value="F:ATP binding"/>
    <property type="evidence" value="ECO:0007669"/>
    <property type="project" value="UniProtKB-UniRule"/>
</dbReference>
<dbReference type="InterPro" id="IPR004821">
    <property type="entry name" value="Cyt_trans-like"/>
</dbReference>
<evidence type="ECO:0000256" key="8">
    <source>
        <dbReference type="ARBA" id="ARBA00022741"/>
    </source>
</evidence>
<dbReference type="EC" id="2.7.1.26" evidence="15"/>
<proteinExistence type="inferred from homology"/>
<evidence type="ECO:0000256" key="1">
    <source>
        <dbReference type="ARBA" id="ARBA00002121"/>
    </source>
</evidence>
<dbReference type="EC" id="2.7.7.2" evidence="15"/>
<keyword evidence="8 15" id="KW-0547">Nucleotide-binding</keyword>
<evidence type="ECO:0000256" key="13">
    <source>
        <dbReference type="ARBA" id="ARBA00047880"/>
    </source>
</evidence>
<dbReference type="Pfam" id="PF06574">
    <property type="entry name" value="FAD_syn"/>
    <property type="match status" value="1"/>
</dbReference>
<feature type="domain" description="Riboflavin kinase" evidence="16">
    <location>
        <begin position="183"/>
        <end position="307"/>
    </location>
</feature>
<comment type="caution">
    <text evidence="17">The sequence shown here is derived from an EMBL/GenBank/DDBJ whole genome shotgun (WGS) entry which is preliminary data.</text>
</comment>
<comment type="similarity">
    <text evidence="15">Belongs to the ribF family.</text>
</comment>
<dbReference type="RefSeq" id="WP_155934486.1">
    <property type="nucleotide sequence ID" value="NZ_WODC01000005.1"/>
</dbReference>
<dbReference type="UniPathway" id="UPA00276">
    <property type="reaction ID" value="UER00406"/>
</dbReference>
<dbReference type="PANTHER" id="PTHR22749">
    <property type="entry name" value="RIBOFLAVIN KINASE/FMN ADENYLYLTRANSFERASE"/>
    <property type="match status" value="1"/>
</dbReference>
<dbReference type="NCBIfam" id="TIGR00083">
    <property type="entry name" value="ribF"/>
    <property type="match status" value="1"/>
</dbReference>
<reference evidence="17 18" key="1">
    <citation type="submission" date="2019-11" db="EMBL/GenBank/DDBJ databases">
        <title>Pseudodesulfovibrio alkaliphilus, sp. nov., an alkaliphilic sulfate-reducing bacteria from mud volcano of Taman peninsula, Russia.</title>
        <authorList>
            <person name="Frolova A."/>
            <person name="Merkel A.Y."/>
            <person name="Slobodkin A.I."/>
        </authorList>
    </citation>
    <scope>NUCLEOTIDE SEQUENCE [LARGE SCALE GENOMIC DNA]</scope>
    <source>
        <strain evidence="17 18">F-1</strain>
    </source>
</reference>
<evidence type="ECO:0000256" key="3">
    <source>
        <dbReference type="ARBA" id="ARBA00005201"/>
    </source>
</evidence>
<dbReference type="FunFam" id="3.40.50.620:FF:000021">
    <property type="entry name" value="Riboflavin biosynthesis protein"/>
    <property type="match status" value="1"/>
</dbReference>
<dbReference type="Gene3D" id="3.40.50.620">
    <property type="entry name" value="HUPs"/>
    <property type="match status" value="1"/>
</dbReference>
<dbReference type="InterPro" id="IPR015864">
    <property type="entry name" value="FAD_synthase"/>
</dbReference>
<evidence type="ECO:0000256" key="7">
    <source>
        <dbReference type="ARBA" id="ARBA00022695"/>
    </source>
</evidence>
<dbReference type="EMBL" id="WODC01000005">
    <property type="protein sequence ID" value="MUM77892.1"/>
    <property type="molecule type" value="Genomic_DNA"/>
</dbReference>
<evidence type="ECO:0000313" key="17">
    <source>
        <dbReference type="EMBL" id="MUM77892.1"/>
    </source>
</evidence>
<keyword evidence="10 15" id="KW-0274">FAD</keyword>
<comment type="catalytic activity">
    <reaction evidence="13 15">
        <text>riboflavin + ATP = FMN + ADP + H(+)</text>
        <dbReference type="Rhea" id="RHEA:14357"/>
        <dbReference type="ChEBI" id="CHEBI:15378"/>
        <dbReference type="ChEBI" id="CHEBI:30616"/>
        <dbReference type="ChEBI" id="CHEBI:57986"/>
        <dbReference type="ChEBI" id="CHEBI:58210"/>
        <dbReference type="ChEBI" id="CHEBI:456216"/>
        <dbReference type="EC" id="2.7.1.26"/>
    </reaction>
</comment>
<keyword evidence="11 15" id="KW-0067">ATP-binding</keyword>
<dbReference type="SUPFAM" id="SSF82114">
    <property type="entry name" value="Riboflavin kinase-like"/>
    <property type="match status" value="1"/>
</dbReference>
<sequence length="329" mass="36343">MIIVRDIEEIRGVVAGACVTIGNFDGVHKGHQRLIELACSRAKAQGLVSVVVTFDPHPLKVLGKGAPPPFITLTEQKLELISQHGPQLCLLLEFSLEMARLTPEEFIGKYLLDGLGMQELIIGYDYHMGKGRSGNFETLTELGALHGFTVDRLDPVTIDGAVVSSTRIRDLVQSGRVWEARPLLGRFYQVRGQVVHGMNRGGRLLGFPTANLKLVDELFPMPGVYAIWVEMAGEVRMGVANIGINPTFGNHALSVEAHILDFRGDLYGADIRVHFVQRIRDEHKFSGIDELKTRIAKDVDLGRRILAQPEAEIRLTTPFLEPGSNPGQR</sequence>
<dbReference type="Gene3D" id="2.40.30.30">
    <property type="entry name" value="Riboflavin kinase-like"/>
    <property type="match status" value="1"/>
</dbReference>
<keyword evidence="12" id="KW-0511">Multifunctional enzyme</keyword>
<dbReference type="Pfam" id="PF01687">
    <property type="entry name" value="Flavokinase"/>
    <property type="match status" value="1"/>
</dbReference>
<name>A0A7K1KPR4_9BACT</name>
<dbReference type="SMART" id="SM00904">
    <property type="entry name" value="Flavokinase"/>
    <property type="match status" value="1"/>
</dbReference>